<dbReference type="PANTHER" id="PTHR31087:SF161">
    <property type="entry name" value="TUBBY C 2 FAMILY PROTEIN"/>
    <property type="match status" value="1"/>
</dbReference>
<dbReference type="InterPro" id="IPR007612">
    <property type="entry name" value="LOR"/>
</dbReference>
<dbReference type="Gene3D" id="2.40.160.200">
    <property type="entry name" value="LURP1-related"/>
    <property type="match status" value="1"/>
</dbReference>
<evidence type="ECO:0000313" key="2">
    <source>
        <dbReference type="EMBL" id="KAL2049987.1"/>
    </source>
</evidence>
<dbReference type="InterPro" id="IPR025659">
    <property type="entry name" value="Tubby-like_C"/>
</dbReference>
<name>A0ABR4AWE2_9LECA</name>
<dbReference type="Proteomes" id="UP001590951">
    <property type="component" value="Unassembled WGS sequence"/>
</dbReference>
<dbReference type="SUPFAM" id="SSF54518">
    <property type="entry name" value="Tubby C-terminal domain-like"/>
    <property type="match status" value="1"/>
</dbReference>
<evidence type="ECO:0008006" key="4">
    <source>
        <dbReference type="Google" id="ProtNLM"/>
    </source>
</evidence>
<dbReference type="Pfam" id="PF04525">
    <property type="entry name" value="LOR"/>
    <property type="match status" value="1"/>
</dbReference>
<organism evidence="2 3">
    <name type="scientific">Lepraria finkii</name>
    <dbReference type="NCBI Taxonomy" id="1340010"/>
    <lineage>
        <taxon>Eukaryota</taxon>
        <taxon>Fungi</taxon>
        <taxon>Dikarya</taxon>
        <taxon>Ascomycota</taxon>
        <taxon>Pezizomycotina</taxon>
        <taxon>Lecanoromycetes</taxon>
        <taxon>OSLEUM clade</taxon>
        <taxon>Lecanoromycetidae</taxon>
        <taxon>Lecanorales</taxon>
        <taxon>Lecanorineae</taxon>
        <taxon>Stereocaulaceae</taxon>
        <taxon>Lepraria</taxon>
    </lineage>
</organism>
<comment type="caution">
    <text evidence="2">The sequence shown here is derived from an EMBL/GenBank/DDBJ whole genome shotgun (WGS) entry which is preliminary data.</text>
</comment>
<dbReference type="EMBL" id="JBHFEH010000054">
    <property type="protein sequence ID" value="KAL2049987.1"/>
    <property type="molecule type" value="Genomic_DNA"/>
</dbReference>
<reference evidence="2 3" key="1">
    <citation type="submission" date="2024-09" db="EMBL/GenBank/DDBJ databases">
        <title>Rethinking Asexuality: The Enigmatic Case of Functional Sexual Genes in Lepraria (Stereocaulaceae).</title>
        <authorList>
            <person name="Doellman M."/>
            <person name="Sun Y."/>
            <person name="Barcenas-Pena A."/>
            <person name="Lumbsch H.T."/>
            <person name="Grewe F."/>
        </authorList>
    </citation>
    <scope>NUCLEOTIDE SEQUENCE [LARGE SCALE GENOMIC DNA]</scope>
    <source>
        <strain evidence="2 3">Grewe 0041</strain>
    </source>
</reference>
<proteinExistence type="inferred from homology"/>
<dbReference type="PANTHER" id="PTHR31087">
    <property type="match status" value="1"/>
</dbReference>
<evidence type="ECO:0000313" key="3">
    <source>
        <dbReference type="Proteomes" id="UP001590951"/>
    </source>
</evidence>
<comment type="similarity">
    <text evidence="1">Belongs to the LOR family.</text>
</comment>
<protein>
    <recommendedName>
        <fullName evidence="4">Tubby C-terminal-like domain-containing protein</fullName>
    </recommendedName>
</protein>
<dbReference type="InterPro" id="IPR038595">
    <property type="entry name" value="LOR_sf"/>
</dbReference>
<keyword evidence="3" id="KW-1185">Reference proteome</keyword>
<evidence type="ECO:0000256" key="1">
    <source>
        <dbReference type="ARBA" id="ARBA00005437"/>
    </source>
</evidence>
<sequence>MSPLAAFNPPLGPLVSQCHPDAVTLHMKEKAFSLTGDDFTVKTVAGIEVCKCKGKVLSLSDKKIFTDVQGNELFALKNKHFTIHRSFHAEAPNGKDLFVVKGEFSLLASKSSVHFKNASDGHEVELDVRGDWFDRSANITFGGQPVAHISRSFFNMREIFADKDTYFVHVAPNVDLTMIAALCVCLDEKENDK</sequence>
<gene>
    <name evidence="2" type="ORF">ABVK25_009714</name>
</gene>
<accession>A0ABR4AWE2</accession>